<reference evidence="3" key="1">
    <citation type="submission" date="2016-10" db="EMBL/GenBank/DDBJ databases">
        <authorList>
            <person name="Varghese N."/>
            <person name="Submissions S."/>
        </authorList>
    </citation>
    <scope>NUCLEOTIDE SEQUENCE [LARGE SCALE GENOMIC DNA]</scope>
    <source>
        <strain evidence="3">IBRC-M10078</strain>
    </source>
</reference>
<evidence type="ECO:0000256" key="1">
    <source>
        <dbReference type="SAM" id="Phobius"/>
    </source>
</evidence>
<dbReference type="Proteomes" id="UP000199159">
    <property type="component" value="Unassembled WGS sequence"/>
</dbReference>
<gene>
    <name evidence="2" type="ORF">SAMN05216565_11337</name>
</gene>
<keyword evidence="3" id="KW-1185">Reference proteome</keyword>
<protein>
    <submittedName>
        <fullName evidence="2">Uncharacterized protein</fullName>
    </submittedName>
</protein>
<feature type="transmembrane region" description="Helical" evidence="1">
    <location>
        <begin position="7"/>
        <end position="25"/>
    </location>
</feature>
<keyword evidence="1" id="KW-0812">Transmembrane</keyword>
<name>A0A1H0WPK9_9BACI</name>
<keyword evidence="1" id="KW-0472">Membrane</keyword>
<dbReference type="EMBL" id="FNJU01000013">
    <property type="protein sequence ID" value="SDP92603.1"/>
    <property type="molecule type" value="Genomic_DNA"/>
</dbReference>
<sequence>MLSKTTSLIFSFLFLIFIIGITAYLETTLVQEESTASFVTNYPAVHEEQTTSGEHVEEEEEDLIGSILPTLENKLVDTKVVGGYIVEEYQEYEIYKDQEGKILKSVATSNFSYIRYMQN</sequence>
<evidence type="ECO:0000313" key="2">
    <source>
        <dbReference type="EMBL" id="SDP92603.1"/>
    </source>
</evidence>
<keyword evidence="1" id="KW-1133">Transmembrane helix</keyword>
<evidence type="ECO:0000313" key="3">
    <source>
        <dbReference type="Proteomes" id="UP000199159"/>
    </source>
</evidence>
<proteinExistence type="predicted"/>
<accession>A0A1H0WPK9</accession>
<dbReference type="AlphaFoldDB" id="A0A1H0WPK9"/>
<organism evidence="2 3">
    <name type="scientific">Litchfieldia salsa</name>
    <dbReference type="NCBI Taxonomy" id="930152"/>
    <lineage>
        <taxon>Bacteria</taxon>
        <taxon>Bacillati</taxon>
        <taxon>Bacillota</taxon>
        <taxon>Bacilli</taxon>
        <taxon>Bacillales</taxon>
        <taxon>Bacillaceae</taxon>
        <taxon>Litchfieldia</taxon>
    </lineage>
</organism>
<dbReference type="RefSeq" id="WP_090858255.1">
    <property type="nucleotide sequence ID" value="NZ_FNJU01000013.1"/>
</dbReference>